<proteinExistence type="predicted"/>
<feature type="compositionally biased region" description="Low complexity" evidence="1">
    <location>
        <begin position="140"/>
        <end position="153"/>
    </location>
</feature>
<protein>
    <submittedName>
        <fullName evidence="2">Uncharacterized protein</fullName>
    </submittedName>
</protein>
<feature type="compositionally biased region" description="Basic and acidic residues" evidence="1">
    <location>
        <begin position="22"/>
        <end position="45"/>
    </location>
</feature>
<name>A0A232FED8_9HYME</name>
<feature type="region of interest" description="Disordered" evidence="1">
    <location>
        <begin position="1"/>
        <end position="74"/>
    </location>
</feature>
<evidence type="ECO:0000313" key="3">
    <source>
        <dbReference type="Proteomes" id="UP000215335"/>
    </source>
</evidence>
<dbReference type="EMBL" id="NNAY01000369">
    <property type="protein sequence ID" value="OXU28838.1"/>
    <property type="molecule type" value="Genomic_DNA"/>
</dbReference>
<feature type="compositionally biased region" description="Low complexity" evidence="1">
    <location>
        <begin position="109"/>
        <end position="120"/>
    </location>
</feature>
<feature type="region of interest" description="Disordered" evidence="1">
    <location>
        <begin position="108"/>
        <end position="172"/>
    </location>
</feature>
<dbReference type="AlphaFoldDB" id="A0A232FED8"/>
<evidence type="ECO:0000256" key="1">
    <source>
        <dbReference type="SAM" id="MobiDB-lite"/>
    </source>
</evidence>
<organism evidence="2 3">
    <name type="scientific">Trichomalopsis sarcophagae</name>
    <dbReference type="NCBI Taxonomy" id="543379"/>
    <lineage>
        <taxon>Eukaryota</taxon>
        <taxon>Metazoa</taxon>
        <taxon>Ecdysozoa</taxon>
        <taxon>Arthropoda</taxon>
        <taxon>Hexapoda</taxon>
        <taxon>Insecta</taxon>
        <taxon>Pterygota</taxon>
        <taxon>Neoptera</taxon>
        <taxon>Endopterygota</taxon>
        <taxon>Hymenoptera</taxon>
        <taxon>Apocrita</taxon>
        <taxon>Proctotrupomorpha</taxon>
        <taxon>Chalcidoidea</taxon>
        <taxon>Pteromalidae</taxon>
        <taxon>Pteromalinae</taxon>
        <taxon>Trichomalopsis</taxon>
    </lineage>
</organism>
<feature type="compositionally biased region" description="Polar residues" evidence="1">
    <location>
        <begin position="128"/>
        <end position="138"/>
    </location>
</feature>
<gene>
    <name evidence="2" type="ORF">TSAR_007553</name>
</gene>
<reference evidence="2 3" key="1">
    <citation type="journal article" date="2017" name="Curr. Biol.">
        <title>The Evolution of Venom by Co-option of Single-Copy Genes.</title>
        <authorList>
            <person name="Martinson E.O."/>
            <person name="Mrinalini"/>
            <person name="Kelkar Y.D."/>
            <person name="Chang C.H."/>
            <person name="Werren J.H."/>
        </authorList>
    </citation>
    <scope>NUCLEOTIDE SEQUENCE [LARGE SCALE GENOMIC DNA]</scope>
    <source>
        <strain evidence="2 3">Alberta</strain>
        <tissue evidence="2">Whole body</tissue>
    </source>
</reference>
<accession>A0A232FED8</accession>
<evidence type="ECO:0000313" key="2">
    <source>
        <dbReference type="EMBL" id="OXU28838.1"/>
    </source>
</evidence>
<feature type="compositionally biased region" description="Basic and acidic residues" evidence="1">
    <location>
        <begin position="1"/>
        <end position="14"/>
    </location>
</feature>
<comment type="caution">
    <text evidence="2">The sequence shown here is derived from an EMBL/GenBank/DDBJ whole genome shotgun (WGS) entry which is preliminary data.</text>
</comment>
<dbReference type="Proteomes" id="UP000215335">
    <property type="component" value="Unassembled WGS sequence"/>
</dbReference>
<sequence length="189" mass="20628">MINIDKKAKQKENKTNINASTDRTDSRNRAHSSSEKTTAPREKGRPVGAKTNKNAPELDHSVIAQRTRGRRAKVESPIATYIMQGAIPKVPKSIKHAKINNPVEKPFLKATKSASETIATSEEESSKGTQSDTDSEAPTSRKFSSSRRSWLSSTALAGRDPDLDGDTLSTDSQNRTISNIKVLVNAEEP</sequence>
<keyword evidence="3" id="KW-1185">Reference proteome</keyword>